<keyword evidence="4 9" id="KW-0812">Transmembrane</keyword>
<protein>
    <recommendedName>
        <fullName evidence="9">Sec-independent protein translocase protein TatB homolog</fullName>
    </recommendedName>
</protein>
<reference evidence="12 13" key="1">
    <citation type="journal article" date="2014" name="Genome Announc.">
        <title>Draft genome sequences of eight enterohepatic helicobacter species isolated from both laboratory and wild rodents.</title>
        <authorList>
            <person name="Sheh A."/>
            <person name="Shen Z."/>
            <person name="Fox J.G."/>
        </authorList>
    </citation>
    <scope>NUCLEOTIDE SEQUENCE [LARGE SCALE GENOMIC DNA]</scope>
    <source>
        <strain evidence="12 13">MIT 01-6451</strain>
    </source>
</reference>
<dbReference type="OrthoDB" id="5373084at2"/>
<dbReference type="InterPro" id="IPR018448">
    <property type="entry name" value="TatB"/>
</dbReference>
<dbReference type="GO" id="GO:0033281">
    <property type="term" value="C:TAT protein transport complex"/>
    <property type="evidence" value="ECO:0007669"/>
    <property type="project" value="UniProtKB-UniRule"/>
</dbReference>
<keyword evidence="6 9" id="KW-1133">Transmembrane helix</keyword>
<feature type="compositionally biased region" description="Low complexity" evidence="10">
    <location>
        <begin position="147"/>
        <end position="165"/>
    </location>
</feature>
<dbReference type="Proteomes" id="UP000029707">
    <property type="component" value="Unassembled WGS sequence"/>
</dbReference>
<accession>A0A4U8TRP8</accession>
<keyword evidence="8 9" id="KW-0472">Membrane</keyword>
<evidence type="ECO:0000256" key="10">
    <source>
        <dbReference type="SAM" id="MobiDB-lite"/>
    </source>
</evidence>
<dbReference type="PANTHER" id="PTHR33162">
    <property type="entry name" value="SEC-INDEPENDENT PROTEIN TRANSLOCASE PROTEIN TATA, CHLOROPLASTIC"/>
    <property type="match status" value="1"/>
</dbReference>
<comment type="caution">
    <text evidence="12">The sequence shown here is derived from an EMBL/GenBank/DDBJ whole genome shotgun (WGS) entry which is preliminary data.</text>
</comment>
<evidence type="ECO:0000256" key="8">
    <source>
        <dbReference type="ARBA" id="ARBA00023136"/>
    </source>
</evidence>
<dbReference type="Pfam" id="PF02416">
    <property type="entry name" value="TatA_B_E"/>
    <property type="match status" value="1"/>
</dbReference>
<feature type="compositionally biased region" description="Basic and acidic residues" evidence="10">
    <location>
        <begin position="174"/>
        <end position="183"/>
    </location>
</feature>
<dbReference type="EMBL" id="JRMQ02000001">
    <property type="protein sequence ID" value="TLE03390.1"/>
    <property type="molecule type" value="Genomic_DNA"/>
</dbReference>
<evidence type="ECO:0000256" key="9">
    <source>
        <dbReference type="HAMAP-Rule" id="MF_00237"/>
    </source>
</evidence>
<comment type="similarity">
    <text evidence="9">Belongs to the TatB family.</text>
</comment>
<evidence type="ECO:0000256" key="2">
    <source>
        <dbReference type="ARBA" id="ARBA00022448"/>
    </source>
</evidence>
<keyword evidence="3 9" id="KW-1003">Cell membrane</keyword>
<evidence type="ECO:0000256" key="7">
    <source>
        <dbReference type="ARBA" id="ARBA00023010"/>
    </source>
</evidence>
<feature type="compositionally biased region" description="Polar residues" evidence="10">
    <location>
        <begin position="124"/>
        <end position="146"/>
    </location>
</feature>
<evidence type="ECO:0000256" key="4">
    <source>
        <dbReference type="ARBA" id="ARBA00022692"/>
    </source>
</evidence>
<dbReference type="PANTHER" id="PTHR33162:SF1">
    <property type="entry name" value="SEC-INDEPENDENT PROTEIN TRANSLOCASE PROTEIN TATA, CHLOROPLASTIC"/>
    <property type="match status" value="1"/>
</dbReference>
<evidence type="ECO:0000256" key="1">
    <source>
        <dbReference type="ARBA" id="ARBA00004167"/>
    </source>
</evidence>
<keyword evidence="7 9" id="KW-0811">Translocation</keyword>
<proteinExistence type="inferred from homology"/>
<dbReference type="GO" id="GO:0008320">
    <property type="term" value="F:protein transmembrane transporter activity"/>
    <property type="evidence" value="ECO:0007669"/>
    <property type="project" value="UniProtKB-UniRule"/>
</dbReference>
<feature type="region of interest" description="Disordered" evidence="10">
    <location>
        <begin position="124"/>
        <end position="183"/>
    </location>
</feature>
<evidence type="ECO:0000313" key="13">
    <source>
        <dbReference type="Proteomes" id="UP000029707"/>
    </source>
</evidence>
<dbReference type="GO" id="GO:0043953">
    <property type="term" value="P:protein transport by the Tat complex"/>
    <property type="evidence" value="ECO:0007669"/>
    <property type="project" value="UniProtKB-UniRule"/>
</dbReference>
<evidence type="ECO:0000256" key="3">
    <source>
        <dbReference type="ARBA" id="ARBA00022475"/>
    </source>
</evidence>
<keyword evidence="13" id="KW-1185">Reference proteome</keyword>
<comment type="subcellular location">
    <subcellularLocation>
        <location evidence="9">Cell membrane</location>
        <topology evidence="9">Single-pass membrane protein</topology>
    </subcellularLocation>
    <subcellularLocation>
        <location evidence="1">Membrane</location>
        <topology evidence="1">Single-pass membrane protein</topology>
    </subcellularLocation>
</comment>
<dbReference type="InterPro" id="IPR003369">
    <property type="entry name" value="TatA/B/E"/>
</dbReference>
<dbReference type="PRINTS" id="PR01506">
    <property type="entry name" value="TATBPROTEIN"/>
</dbReference>
<evidence type="ECO:0000256" key="6">
    <source>
        <dbReference type="ARBA" id="ARBA00022989"/>
    </source>
</evidence>
<dbReference type="AlphaFoldDB" id="A0A4U8TRP8"/>
<keyword evidence="5 9" id="KW-0653">Protein transport</keyword>
<feature type="transmembrane region" description="Helical" evidence="11">
    <location>
        <begin position="6"/>
        <end position="25"/>
    </location>
</feature>
<organism evidence="12 13">
    <name type="scientific">Helicobacter japonicus</name>
    <dbReference type="NCBI Taxonomy" id="425400"/>
    <lineage>
        <taxon>Bacteria</taxon>
        <taxon>Pseudomonadati</taxon>
        <taxon>Campylobacterota</taxon>
        <taxon>Epsilonproteobacteria</taxon>
        <taxon>Campylobacterales</taxon>
        <taxon>Helicobacteraceae</taxon>
        <taxon>Helicobacter</taxon>
    </lineage>
</organism>
<dbReference type="HAMAP" id="MF_00237">
    <property type="entry name" value="TatB"/>
    <property type="match status" value="1"/>
</dbReference>
<dbReference type="RefSeq" id="WP_084707934.1">
    <property type="nucleotide sequence ID" value="NZ_CAJUDB010000008.1"/>
</dbReference>
<gene>
    <name evidence="12" type="primary">tatB</name>
    <name evidence="12" type="ORF">LS65_001065</name>
</gene>
<evidence type="ECO:0000256" key="11">
    <source>
        <dbReference type="SAM" id="Phobius"/>
    </source>
</evidence>
<dbReference type="NCBIfam" id="TIGR01410">
    <property type="entry name" value="tatB"/>
    <property type="match status" value="1"/>
</dbReference>
<evidence type="ECO:0000256" key="5">
    <source>
        <dbReference type="ARBA" id="ARBA00022927"/>
    </source>
</evidence>
<name>A0A4U8TRP8_9HELI</name>
<sequence length="183" mass="20382">MFGVGIFEVLVILIVAIIALGPNKLPQAIIDIVKFFRAVKKTMAEAKDTFDKEIQLSEIKQEALKYKDTLTSEVDKLTKDMQLDELRQISVDSVIKPLEEGQKSLQEHTQSLQSTLQSLNNEVSYESMQQTEVDKSLSSNTISNNATPTDSPSYTSSTPPLTTMTEENPTIQSHMDKDSKNNA</sequence>
<keyword evidence="2 9" id="KW-0813">Transport</keyword>
<evidence type="ECO:0000313" key="12">
    <source>
        <dbReference type="EMBL" id="TLE03390.1"/>
    </source>
</evidence>
<dbReference type="Gene3D" id="1.20.5.3310">
    <property type="match status" value="1"/>
</dbReference>